<keyword evidence="3" id="KW-1185">Reference proteome</keyword>
<reference evidence="2 3" key="1">
    <citation type="journal article" date="2019" name="Nat. Ecol. Evol.">
        <title>Megaphylogeny resolves global patterns of mushroom evolution.</title>
        <authorList>
            <person name="Varga T."/>
            <person name="Krizsan K."/>
            <person name="Foldi C."/>
            <person name="Dima B."/>
            <person name="Sanchez-Garcia M."/>
            <person name="Sanchez-Ramirez S."/>
            <person name="Szollosi G.J."/>
            <person name="Szarkandi J.G."/>
            <person name="Papp V."/>
            <person name="Albert L."/>
            <person name="Andreopoulos W."/>
            <person name="Angelini C."/>
            <person name="Antonin V."/>
            <person name="Barry K.W."/>
            <person name="Bougher N.L."/>
            <person name="Buchanan P."/>
            <person name="Buyck B."/>
            <person name="Bense V."/>
            <person name="Catcheside P."/>
            <person name="Chovatia M."/>
            <person name="Cooper J."/>
            <person name="Damon W."/>
            <person name="Desjardin D."/>
            <person name="Finy P."/>
            <person name="Geml J."/>
            <person name="Haridas S."/>
            <person name="Hughes K."/>
            <person name="Justo A."/>
            <person name="Karasinski D."/>
            <person name="Kautmanova I."/>
            <person name="Kiss B."/>
            <person name="Kocsube S."/>
            <person name="Kotiranta H."/>
            <person name="LaButti K.M."/>
            <person name="Lechner B.E."/>
            <person name="Liimatainen K."/>
            <person name="Lipzen A."/>
            <person name="Lukacs Z."/>
            <person name="Mihaltcheva S."/>
            <person name="Morgado L.N."/>
            <person name="Niskanen T."/>
            <person name="Noordeloos M.E."/>
            <person name="Ohm R.A."/>
            <person name="Ortiz-Santana B."/>
            <person name="Ovrebo C."/>
            <person name="Racz N."/>
            <person name="Riley R."/>
            <person name="Savchenko A."/>
            <person name="Shiryaev A."/>
            <person name="Soop K."/>
            <person name="Spirin V."/>
            <person name="Szebenyi C."/>
            <person name="Tomsovsky M."/>
            <person name="Tulloss R.E."/>
            <person name="Uehling J."/>
            <person name="Grigoriev I.V."/>
            <person name="Vagvolgyi C."/>
            <person name="Papp T."/>
            <person name="Martin F.M."/>
            <person name="Miettinen O."/>
            <person name="Hibbett D.S."/>
            <person name="Nagy L.G."/>
        </authorList>
    </citation>
    <scope>NUCLEOTIDE SEQUENCE [LARGE SCALE GENOMIC DNA]</scope>
    <source>
        <strain evidence="2 3">CBS 962.96</strain>
    </source>
</reference>
<organism evidence="2 3">
    <name type="scientific">Dendrothele bispora (strain CBS 962.96)</name>
    <dbReference type="NCBI Taxonomy" id="1314807"/>
    <lineage>
        <taxon>Eukaryota</taxon>
        <taxon>Fungi</taxon>
        <taxon>Dikarya</taxon>
        <taxon>Basidiomycota</taxon>
        <taxon>Agaricomycotina</taxon>
        <taxon>Agaricomycetes</taxon>
        <taxon>Agaricomycetidae</taxon>
        <taxon>Agaricales</taxon>
        <taxon>Agaricales incertae sedis</taxon>
        <taxon>Dendrothele</taxon>
    </lineage>
</organism>
<gene>
    <name evidence="2" type="ORF">K435DRAFT_873894</name>
</gene>
<dbReference type="Proteomes" id="UP000297245">
    <property type="component" value="Unassembled WGS sequence"/>
</dbReference>
<proteinExistence type="predicted"/>
<feature type="region of interest" description="Disordered" evidence="1">
    <location>
        <begin position="1"/>
        <end position="53"/>
    </location>
</feature>
<evidence type="ECO:0000256" key="1">
    <source>
        <dbReference type="SAM" id="MobiDB-lite"/>
    </source>
</evidence>
<accession>A0A4S8KY11</accession>
<sequence>MPNKKKTFRQQDFPPKPEVPLAHHRVPEDATKSGYRFRTDLENTERAKKSQKRFIERKKAVEIQCEEYQYRLDGGKISAKDLQNLITDTRAWRIGEEVPGVT</sequence>
<dbReference type="EMBL" id="ML179859">
    <property type="protein sequence ID" value="THU80909.1"/>
    <property type="molecule type" value="Genomic_DNA"/>
</dbReference>
<name>A0A4S8KY11_DENBC</name>
<evidence type="ECO:0000313" key="2">
    <source>
        <dbReference type="EMBL" id="THU80909.1"/>
    </source>
</evidence>
<feature type="compositionally biased region" description="Basic and acidic residues" evidence="1">
    <location>
        <begin position="25"/>
        <end position="53"/>
    </location>
</feature>
<dbReference type="AlphaFoldDB" id="A0A4S8KY11"/>
<protein>
    <submittedName>
        <fullName evidence="2">Uncharacterized protein</fullName>
    </submittedName>
</protein>
<evidence type="ECO:0000313" key="3">
    <source>
        <dbReference type="Proteomes" id="UP000297245"/>
    </source>
</evidence>